<dbReference type="RefSeq" id="WP_285971098.1">
    <property type="nucleotide sequence ID" value="NZ_CP127294.1"/>
</dbReference>
<dbReference type="PANTHER" id="PTHR30244">
    <property type="entry name" value="TRANSAMINASE"/>
    <property type="match status" value="1"/>
</dbReference>
<evidence type="ECO:0000256" key="4">
    <source>
        <dbReference type="PIRSR" id="PIRSR000390-2"/>
    </source>
</evidence>
<dbReference type="InterPro" id="IPR015421">
    <property type="entry name" value="PyrdxlP-dep_Trfase_major"/>
</dbReference>
<protein>
    <submittedName>
        <fullName evidence="6">Aminotransferase class I/II-fold pyridoxal phosphate-dependent enzyme</fullName>
    </submittedName>
</protein>
<feature type="modified residue" description="N6-(pyridoxal phosphate)lysine" evidence="4">
    <location>
        <position position="183"/>
    </location>
</feature>
<comment type="cofactor">
    <cofactor evidence="1">
        <name>pyridoxal 5'-phosphate</name>
        <dbReference type="ChEBI" id="CHEBI:597326"/>
    </cofactor>
</comment>
<keyword evidence="7" id="KW-1185">Reference proteome</keyword>
<evidence type="ECO:0000256" key="5">
    <source>
        <dbReference type="RuleBase" id="RU004508"/>
    </source>
</evidence>
<keyword evidence="2" id="KW-0045">Antibiotic biosynthesis</keyword>
<organism evidence="6 7">
    <name type="scientific">Amycolatopsis carbonis</name>
    <dbReference type="NCBI Taxonomy" id="715471"/>
    <lineage>
        <taxon>Bacteria</taxon>
        <taxon>Bacillati</taxon>
        <taxon>Actinomycetota</taxon>
        <taxon>Actinomycetes</taxon>
        <taxon>Pseudonocardiales</taxon>
        <taxon>Pseudonocardiaceae</taxon>
        <taxon>Amycolatopsis</taxon>
    </lineage>
</organism>
<dbReference type="InterPro" id="IPR015424">
    <property type="entry name" value="PyrdxlP-dep_Trfase"/>
</dbReference>
<dbReference type="CDD" id="cd00616">
    <property type="entry name" value="AHBA_syn"/>
    <property type="match status" value="1"/>
</dbReference>
<dbReference type="GO" id="GO:0008483">
    <property type="term" value="F:transaminase activity"/>
    <property type="evidence" value="ECO:0007669"/>
    <property type="project" value="UniProtKB-KW"/>
</dbReference>
<dbReference type="GO" id="GO:0000271">
    <property type="term" value="P:polysaccharide biosynthetic process"/>
    <property type="evidence" value="ECO:0007669"/>
    <property type="project" value="TreeGrafter"/>
</dbReference>
<dbReference type="Gene3D" id="3.90.1150.10">
    <property type="entry name" value="Aspartate Aminotransferase, domain 1"/>
    <property type="match status" value="1"/>
</dbReference>
<evidence type="ECO:0000313" key="7">
    <source>
        <dbReference type="Proteomes" id="UP001236014"/>
    </source>
</evidence>
<comment type="similarity">
    <text evidence="5">Belongs to the DegT/DnrJ/EryC1 family.</text>
</comment>
<dbReference type="AlphaFoldDB" id="A0A9Y2MYV5"/>
<dbReference type="SUPFAM" id="SSF53383">
    <property type="entry name" value="PLP-dependent transferases"/>
    <property type="match status" value="1"/>
</dbReference>
<name>A0A9Y2MYV5_9PSEU</name>
<keyword evidence="4 5" id="KW-0663">Pyridoxal phosphate</keyword>
<evidence type="ECO:0000256" key="2">
    <source>
        <dbReference type="ARBA" id="ARBA00023194"/>
    </source>
</evidence>
<dbReference type="KEGG" id="acab:QRX50_06750"/>
<dbReference type="Pfam" id="PF01041">
    <property type="entry name" value="DegT_DnrJ_EryC1"/>
    <property type="match status" value="1"/>
</dbReference>
<evidence type="ECO:0000313" key="6">
    <source>
        <dbReference type="EMBL" id="WIX80469.1"/>
    </source>
</evidence>
<dbReference type="InterPro" id="IPR015422">
    <property type="entry name" value="PyrdxlP-dep_Trfase_small"/>
</dbReference>
<evidence type="ECO:0000256" key="3">
    <source>
        <dbReference type="PIRSR" id="PIRSR000390-1"/>
    </source>
</evidence>
<dbReference type="GO" id="GO:0030170">
    <property type="term" value="F:pyridoxal phosphate binding"/>
    <property type="evidence" value="ECO:0007669"/>
    <property type="project" value="TreeGrafter"/>
</dbReference>
<dbReference type="EMBL" id="CP127294">
    <property type="protein sequence ID" value="WIX80469.1"/>
    <property type="molecule type" value="Genomic_DNA"/>
</dbReference>
<dbReference type="Proteomes" id="UP001236014">
    <property type="component" value="Chromosome"/>
</dbReference>
<keyword evidence="6" id="KW-0032">Aminotransferase</keyword>
<accession>A0A9Y2MYV5</accession>
<dbReference type="PIRSF" id="PIRSF000390">
    <property type="entry name" value="PLP_StrS"/>
    <property type="match status" value="1"/>
</dbReference>
<sequence length="378" mass="40332">MPEFLPYGRQSVTDEDVAAVTEVLRGDWLTTGPAVARFEADLALHTGGVPAVAVTSGTAALHVAYAAAALVPGDEVVASPMTFVATAATAALHGAKVVFADVEPDTGNLAVEAAAAAVTERTKVVAAVDYAGHPAELDALADVAHHAGALLLEDAAHSVGGSWQGRAVGSLADLTTFSFFPTKNLTTAEGGAVVTASPELLQRAQAFRNHGLVRDKALQRYPDEGGWHQEVHEFGLNYRLPDVLCALGSSQLTRLAEFKKRRAEIHARYNAALADVSGVLTPPSRPGADPVWHLYPLRVLDGRRRALFDHLRGLGIGVQVNYIPAYWHPVFEDLGYRRGLCPNAEAYYEQELSLPLFPSLTDADVDRVVDGVRSFFGI</sequence>
<keyword evidence="6" id="KW-0808">Transferase</keyword>
<dbReference type="GO" id="GO:0017000">
    <property type="term" value="P:antibiotic biosynthetic process"/>
    <property type="evidence" value="ECO:0007669"/>
    <property type="project" value="UniProtKB-KW"/>
</dbReference>
<evidence type="ECO:0000256" key="1">
    <source>
        <dbReference type="ARBA" id="ARBA00001933"/>
    </source>
</evidence>
<feature type="active site" description="Proton acceptor" evidence="3">
    <location>
        <position position="183"/>
    </location>
</feature>
<gene>
    <name evidence="6" type="ORF">QRX50_06750</name>
</gene>
<dbReference type="InterPro" id="IPR000653">
    <property type="entry name" value="DegT/StrS_aminotransferase"/>
</dbReference>
<dbReference type="Gene3D" id="3.40.640.10">
    <property type="entry name" value="Type I PLP-dependent aspartate aminotransferase-like (Major domain)"/>
    <property type="match status" value="1"/>
</dbReference>
<proteinExistence type="inferred from homology"/>
<dbReference type="PANTHER" id="PTHR30244:SF34">
    <property type="entry name" value="DTDP-4-AMINO-4,6-DIDEOXYGALACTOSE TRANSAMINASE"/>
    <property type="match status" value="1"/>
</dbReference>
<reference evidence="6 7" key="1">
    <citation type="submission" date="2023-06" db="EMBL/GenBank/DDBJ databases">
        <authorList>
            <person name="Oyuntsetseg B."/>
            <person name="Kim S.B."/>
        </authorList>
    </citation>
    <scope>NUCLEOTIDE SEQUENCE [LARGE SCALE GENOMIC DNA]</scope>
    <source>
        <strain evidence="6 7">2-15</strain>
    </source>
</reference>